<dbReference type="EMBL" id="AP012029">
    <property type="protein sequence ID" value="BAJ63315.1"/>
    <property type="molecule type" value="Genomic_DNA"/>
</dbReference>
<evidence type="ECO:0000313" key="2">
    <source>
        <dbReference type="Proteomes" id="UP000008922"/>
    </source>
</evidence>
<proteinExistence type="predicted"/>
<name>E8N4F1_ANATU</name>
<dbReference type="InParanoid" id="E8N4F1"/>
<organism evidence="1 2">
    <name type="scientific">Anaerolinea thermophila (strain DSM 14523 / JCM 11388 / NBRC 100420 / UNI-1)</name>
    <dbReference type="NCBI Taxonomy" id="926569"/>
    <lineage>
        <taxon>Bacteria</taxon>
        <taxon>Bacillati</taxon>
        <taxon>Chloroflexota</taxon>
        <taxon>Anaerolineae</taxon>
        <taxon>Anaerolineales</taxon>
        <taxon>Anaerolineaceae</taxon>
        <taxon>Anaerolinea</taxon>
    </lineage>
</organism>
<gene>
    <name evidence="1" type="ordered locus">ANT_12810</name>
</gene>
<dbReference type="KEGG" id="atm:ANT_12810"/>
<protein>
    <submittedName>
        <fullName evidence="1">Uncharacterized protein</fullName>
    </submittedName>
</protein>
<dbReference type="AlphaFoldDB" id="E8N4F1"/>
<keyword evidence="2" id="KW-1185">Reference proteome</keyword>
<accession>E8N4F1</accession>
<dbReference type="HOGENOM" id="CLU_3339284_0_0_0"/>
<evidence type="ECO:0000313" key="1">
    <source>
        <dbReference type="EMBL" id="BAJ63315.1"/>
    </source>
</evidence>
<dbReference type="Proteomes" id="UP000008922">
    <property type="component" value="Chromosome"/>
</dbReference>
<sequence>MKTVSNLKKHLKFEIFSVIVEISHLPVVPLYWQVRVF</sequence>
<reference evidence="1 2" key="1">
    <citation type="submission" date="2010-12" db="EMBL/GenBank/DDBJ databases">
        <title>Whole genome sequence of Anaerolinea thermophila UNI-1.</title>
        <authorList>
            <person name="Narita-Yamada S."/>
            <person name="Kishi E."/>
            <person name="Watanabe Y."/>
            <person name="Takasaki K."/>
            <person name="Ankai A."/>
            <person name="Oguchi A."/>
            <person name="Fukui S."/>
            <person name="Takahashi M."/>
            <person name="Yashiro I."/>
            <person name="Hosoyama A."/>
            <person name="Sekiguchi Y."/>
            <person name="Hanada S."/>
            <person name="Fujita N."/>
        </authorList>
    </citation>
    <scope>NUCLEOTIDE SEQUENCE [LARGE SCALE GENOMIC DNA]</scope>
    <source>
        <strain evidence="2">DSM 14523 / JCM 11388 / NBRC 100420 / UNI-1</strain>
    </source>
</reference>